<dbReference type="InParanoid" id="H3AI06"/>
<evidence type="ECO:0000256" key="2">
    <source>
        <dbReference type="SAM" id="Phobius"/>
    </source>
</evidence>
<dbReference type="Pfam" id="PF23307">
    <property type="entry name" value="SAM_KIDINS220"/>
    <property type="match status" value="1"/>
</dbReference>
<dbReference type="PANTHER" id="PTHR22674">
    <property type="entry name" value="NTPASE, KAP FAMILY P-LOOP DOMAIN-CONTAINING 1"/>
    <property type="match status" value="1"/>
</dbReference>
<feature type="domain" description="Kinase D-interacting substrate of 220 kDa-like SAM" evidence="4">
    <location>
        <begin position="619"/>
        <end position="686"/>
    </location>
</feature>
<dbReference type="Pfam" id="PF07693">
    <property type="entry name" value="KAP_NTPase"/>
    <property type="match status" value="1"/>
</dbReference>
<evidence type="ECO:0000256" key="1">
    <source>
        <dbReference type="SAM" id="MobiDB-lite"/>
    </source>
</evidence>
<dbReference type="EMBL" id="AFYH01215196">
    <property type="status" value="NOT_ANNOTATED_CDS"/>
    <property type="molecule type" value="Genomic_DNA"/>
</dbReference>
<feature type="region of interest" description="Disordered" evidence="1">
    <location>
        <begin position="392"/>
        <end position="424"/>
    </location>
</feature>
<dbReference type="InterPro" id="IPR057092">
    <property type="entry name" value="SAM_KIDINS220"/>
</dbReference>
<evidence type="ECO:0000259" key="4">
    <source>
        <dbReference type="Pfam" id="PF23307"/>
    </source>
</evidence>
<dbReference type="STRING" id="7897.ENSLACP00000009277"/>
<organism evidence="5 6">
    <name type="scientific">Latimeria chalumnae</name>
    <name type="common">Coelacanth</name>
    <dbReference type="NCBI Taxonomy" id="7897"/>
    <lineage>
        <taxon>Eukaryota</taxon>
        <taxon>Metazoa</taxon>
        <taxon>Chordata</taxon>
        <taxon>Craniata</taxon>
        <taxon>Vertebrata</taxon>
        <taxon>Euteleostomi</taxon>
        <taxon>Coelacanthiformes</taxon>
        <taxon>Coelacanthidae</taxon>
        <taxon>Latimeria</taxon>
    </lineage>
</organism>
<evidence type="ECO:0000313" key="6">
    <source>
        <dbReference type="Proteomes" id="UP000008672"/>
    </source>
</evidence>
<dbReference type="OMA" id="MKGMANN"/>
<dbReference type="InterPro" id="IPR011646">
    <property type="entry name" value="KAP_P-loop"/>
</dbReference>
<accession>H3AI06</accession>
<dbReference type="FunCoup" id="H3AI06">
    <property type="interactions" value="9"/>
</dbReference>
<sequence length="691" mass="79947">CAVATYSDTLSEEVYSKCLAQTLHYGFTPTTVGLYAPWRSHSNTFLKKVQGYLREEASKSNRKERKRTKQKTRRGSGKNLIRLLFLMLFYRPVLTQQQQEKKNVRYVFMRFNAWHYAGSDKLWVGLITTLCDEIQRGFGALPLSIYRTLYRTRRTIRNHGDNEEEWVAKMFLCLPLWIVTIILAAVNIAWFGLVLAVGFPTGDAPGNAITAIESISGIAVGISTAFAIRTMYMVTRNLIITQRDEIERMMNRTSLSSQLGFMSHVKEEVELITRFLQYMEIFERTKIRIVLGITQLDMCPPKNIVEALNAMNILLSDDEAPFISVLAIDPSIMFSCLENSTYFKETEEKSFIENGYEILNRTIRLPFSVPEGSRPTKHDFLNKIIKGTESLMEEAERRSEYSDESEGDEENELQSQVDENKEDQYNNKTEALIQKALECLSDVNDSIHGYIDEDIVQMRRAVNTISIAIRLVVRKEGEEACDPRIVASWVTLTNQWPYHFSWILQCIEDEYQKRNLYQNKSIDALGKKTLWEVFEESLGELYVLKKDTGKLLELDGDPELFQKILKDFQFTVENANNFLPWTVNLDRSLKRQMGLLRSSNNIKESQRSTQLQPLTQLTVFNMSAEDVCKEVDKLQFKEEHAKMYKDKIRTHELNGKAILYSEISEMKRVLDMCLGDWAFFSMHFLQACPQT</sequence>
<evidence type="ECO:0000313" key="5">
    <source>
        <dbReference type="Ensembl" id="ENSLACP00000009277.1"/>
    </source>
</evidence>
<reference evidence="6" key="1">
    <citation type="submission" date="2011-08" db="EMBL/GenBank/DDBJ databases">
        <title>The draft genome of Latimeria chalumnae.</title>
        <authorList>
            <person name="Di Palma F."/>
            <person name="Alfoldi J."/>
            <person name="Johnson J."/>
            <person name="Berlin A."/>
            <person name="Gnerre S."/>
            <person name="Jaffe D."/>
            <person name="MacCallum I."/>
            <person name="Young S."/>
            <person name="Walker B.J."/>
            <person name="Lander E."/>
            <person name="Lindblad-Toh K."/>
        </authorList>
    </citation>
    <scope>NUCLEOTIDE SEQUENCE [LARGE SCALE GENOMIC DNA]</scope>
    <source>
        <strain evidence="6">Wild caught</strain>
    </source>
</reference>
<keyword evidence="2" id="KW-0472">Membrane</keyword>
<dbReference type="GeneTree" id="ENSGT00650000093443"/>
<keyword evidence="2" id="KW-1133">Transmembrane helix</keyword>
<dbReference type="PANTHER" id="PTHR22674:SF6">
    <property type="entry name" value="NTPASE KAP FAMILY P-LOOP DOMAIN-CONTAINING PROTEIN 1"/>
    <property type="match status" value="1"/>
</dbReference>
<reference evidence="5" key="3">
    <citation type="submission" date="2025-09" db="UniProtKB">
        <authorList>
            <consortium name="Ensembl"/>
        </authorList>
    </citation>
    <scope>IDENTIFICATION</scope>
</reference>
<keyword evidence="2" id="KW-0812">Transmembrane</keyword>
<feature type="domain" description="KAP NTPase" evidence="3">
    <location>
        <begin position="14"/>
        <end position="436"/>
    </location>
</feature>
<dbReference type="AlphaFoldDB" id="H3AI06"/>
<dbReference type="HOGENOM" id="CLU_025247_1_0_1"/>
<feature type="transmembrane region" description="Helical" evidence="2">
    <location>
        <begin position="171"/>
        <end position="196"/>
    </location>
</feature>
<reference evidence="5" key="2">
    <citation type="submission" date="2025-08" db="UniProtKB">
        <authorList>
            <consortium name="Ensembl"/>
        </authorList>
    </citation>
    <scope>IDENTIFICATION</scope>
</reference>
<keyword evidence="6" id="KW-1185">Reference proteome</keyword>
<dbReference type="Ensembl" id="ENSLACT00000009348.1">
    <property type="protein sequence ID" value="ENSLACP00000009277.1"/>
    <property type="gene ID" value="ENSLACG00000008184.1"/>
</dbReference>
<dbReference type="eggNOG" id="KOG0502">
    <property type="taxonomic scope" value="Eukaryota"/>
</dbReference>
<name>H3AI06_LATCH</name>
<feature type="compositionally biased region" description="Acidic residues" evidence="1">
    <location>
        <begin position="402"/>
        <end position="412"/>
    </location>
</feature>
<proteinExistence type="predicted"/>
<evidence type="ECO:0000259" key="3">
    <source>
        <dbReference type="Pfam" id="PF07693"/>
    </source>
</evidence>
<feature type="transmembrane region" description="Helical" evidence="2">
    <location>
        <begin position="208"/>
        <end position="228"/>
    </location>
</feature>
<dbReference type="InterPro" id="IPR052754">
    <property type="entry name" value="NTPase_KAP_P-loop"/>
</dbReference>
<protein>
    <submittedName>
        <fullName evidence="5">NTPase, KAP family P-loop domain containing 1</fullName>
    </submittedName>
</protein>
<dbReference type="Proteomes" id="UP000008672">
    <property type="component" value="Unassembled WGS sequence"/>
</dbReference>